<proteinExistence type="predicted"/>
<dbReference type="KEGG" id="srt:Srot_2121"/>
<dbReference type="HOGENOM" id="CLU_2737755_0_0_11"/>
<evidence type="ECO:0000313" key="2">
    <source>
        <dbReference type="Proteomes" id="UP000002247"/>
    </source>
</evidence>
<dbReference type="RefSeq" id="WP_013139024.1">
    <property type="nucleotide sequence ID" value="NC_014168.1"/>
</dbReference>
<dbReference type="EMBL" id="CP001958">
    <property type="protein sequence ID" value="ADG98574.1"/>
    <property type="molecule type" value="Genomic_DNA"/>
</dbReference>
<keyword evidence="2" id="KW-1185">Reference proteome</keyword>
<protein>
    <submittedName>
        <fullName evidence="1">Uncharacterized protein</fullName>
    </submittedName>
</protein>
<dbReference type="Proteomes" id="UP000002247">
    <property type="component" value="Chromosome"/>
</dbReference>
<name>D6Z9E4_SEGRD</name>
<dbReference type="STRING" id="640132.Srot_2121"/>
<evidence type="ECO:0000313" key="1">
    <source>
        <dbReference type="EMBL" id="ADG98574.1"/>
    </source>
</evidence>
<dbReference type="AlphaFoldDB" id="D6Z9E4"/>
<gene>
    <name evidence="1" type="ordered locus">Srot_2121</name>
</gene>
<reference evidence="1 2" key="1">
    <citation type="journal article" date="2010" name="Stand. Genomic Sci.">
        <title>Complete genome sequence of Segniliparus rotundus type strain (CDC 1076).</title>
        <authorList>
            <person name="Sikorski J."/>
            <person name="Lapidus A."/>
            <person name="Copeland A."/>
            <person name="Misra M."/>
            <person name="Glavina Del Rio T."/>
            <person name="Nolan M."/>
            <person name="Lucas S."/>
            <person name="Chen F."/>
            <person name="Tice H."/>
            <person name="Cheng J.F."/>
            <person name="Jando M."/>
            <person name="Schneider S."/>
            <person name="Bruce D."/>
            <person name="Goodwin L."/>
            <person name="Pitluck S."/>
            <person name="Liolios K."/>
            <person name="Mikhailova N."/>
            <person name="Pati A."/>
            <person name="Ivanova N."/>
            <person name="Mavromatis K."/>
            <person name="Chen A."/>
            <person name="Palaniappan K."/>
            <person name="Chertkov O."/>
            <person name="Land M."/>
            <person name="Hauser L."/>
            <person name="Chang Y.J."/>
            <person name="Jeffries C.D."/>
            <person name="Brettin T."/>
            <person name="Detter J.C."/>
            <person name="Han C."/>
            <person name="Rohde M."/>
            <person name="Goker M."/>
            <person name="Bristow J."/>
            <person name="Eisen J.A."/>
            <person name="Markowitz V."/>
            <person name="Hugenholtz P."/>
            <person name="Kyrpides N.C."/>
            <person name="Klenk H.P."/>
        </authorList>
    </citation>
    <scope>NUCLEOTIDE SEQUENCE [LARGE SCALE GENOMIC DNA]</scope>
    <source>
        <strain evidence="2">ATCC BAA-972 / CDC 1076 / CIP 108378 / DSM 44985 / JCM 13578</strain>
    </source>
</reference>
<sequence>MAELADDLALVYAKHEAFFDEFNGDLRFGDIDEVQLKHARLWLKNAIMCARAAARGPEAAARGEDGRPECL</sequence>
<organism evidence="1 2">
    <name type="scientific">Segniliparus rotundus (strain ATCC BAA-972 / CDC 1076 / CIP 108378 / DSM 44985 / JCM 13578)</name>
    <dbReference type="NCBI Taxonomy" id="640132"/>
    <lineage>
        <taxon>Bacteria</taxon>
        <taxon>Bacillati</taxon>
        <taxon>Actinomycetota</taxon>
        <taxon>Actinomycetes</taxon>
        <taxon>Mycobacteriales</taxon>
        <taxon>Segniliparaceae</taxon>
        <taxon>Segniliparus</taxon>
    </lineage>
</organism>
<accession>D6Z9E4</accession>